<dbReference type="RefSeq" id="WP_067617833.1">
    <property type="nucleotide sequence ID" value="NZ_MAGO01000006.1"/>
</dbReference>
<dbReference type="AlphaFoldDB" id="A0A1B9F5Q1"/>
<protein>
    <submittedName>
        <fullName evidence="1">Iron dicitrate transport regulator FecR</fullName>
    </submittedName>
</protein>
<dbReference type="InterPro" id="IPR011990">
    <property type="entry name" value="TPR-like_helical_dom_sf"/>
</dbReference>
<proteinExistence type="predicted"/>
<sequence length="640" mass="73353">MELRRAIELDPLDPTPYLYLATIFTDQYRAGEGILALQKAIDLNDNRLTTRSRFLLDQDRALKNISLAWSLAFMGLHEWAKAIGDWAVWNDPTNSSAYLFRASESVHLRQVGADTLGDVKRAHLLQPVNANTFITYTDYQELLEQPSFRGSSLVDIGTDETVKTRAFLQGGQGKMAVFVDANYFTTDGPKTETGNRGENTLIRIKYAVSRQHQFLFEGLAGHRNEEDLSILQNGYASPNHHVVHGDYWQGQIGYHWRQAPGNDLLLSLQIDGLDTNGLDESSDTIILSGFGPTSLITRSSLDFYRKGIRGEAIQFLRVNNHRLSIGGALEDLFVSEFFNHSRKFGILMVNALNSSNIKNHMREFRAYIRDIWKISQNLIIDSGISVCNMDGVWQASDGSSLERKEILPHIGISKKIGIKDTVRTAYFQEIQPHYLSGTLQPIEVAGFSRVSGVTPGTWSWFYGLGWDRIWSKKLFSRMEIFKLYRRYPNQFMPWAFSNLSWKDEQDTSFRLTLESLLNKRTSVSISFGVTKLKPKTDYERLDYDVGARLTWVHPKGWRIQGAVWYVDQKEQRHTNSAVGDNFTILSISLEKSLFDKKALFFTRLENITDQQYRYLLTEPTDATQLPWQRKLFELGVQWNF</sequence>
<organism evidence="1 2">
    <name type="scientific">Dissulfuribacter thermophilus</name>
    <dbReference type="NCBI Taxonomy" id="1156395"/>
    <lineage>
        <taxon>Bacteria</taxon>
        <taxon>Pseudomonadati</taxon>
        <taxon>Thermodesulfobacteriota</taxon>
        <taxon>Dissulfuribacteria</taxon>
        <taxon>Dissulfuribacterales</taxon>
        <taxon>Dissulfuribacteraceae</taxon>
        <taxon>Dissulfuribacter</taxon>
    </lineage>
</organism>
<comment type="caution">
    <text evidence="1">The sequence shown here is derived from an EMBL/GenBank/DDBJ whole genome shotgun (WGS) entry which is preliminary data.</text>
</comment>
<gene>
    <name evidence="1" type="ORF">DBT_1284</name>
</gene>
<dbReference type="EMBL" id="MAGO01000006">
    <property type="protein sequence ID" value="OCC15164.1"/>
    <property type="molecule type" value="Genomic_DNA"/>
</dbReference>
<dbReference type="OrthoDB" id="8552139at2"/>
<reference evidence="1 2" key="1">
    <citation type="submission" date="2016-06" db="EMBL/GenBank/DDBJ databases">
        <title>Respiratory ammonification of nitrate coupled to the oxidation of elemental sulfur in deep-sea autotrophic thermophilic bacteria.</title>
        <authorList>
            <person name="Slobodkina G.B."/>
            <person name="Mardanov A.V."/>
            <person name="Ravin N.V."/>
            <person name="Frolova A.A."/>
            <person name="Viryasiv M.B."/>
            <person name="Chernyh N.A."/>
            <person name="Bonch-Osmolovskaya E.A."/>
            <person name="Slobodkin A.I."/>
        </authorList>
    </citation>
    <scope>NUCLEOTIDE SEQUENCE [LARGE SCALE GENOMIC DNA]</scope>
    <source>
        <strain evidence="1 2">S69</strain>
    </source>
</reference>
<evidence type="ECO:0000313" key="2">
    <source>
        <dbReference type="Proteomes" id="UP000093080"/>
    </source>
</evidence>
<keyword evidence="2" id="KW-1185">Reference proteome</keyword>
<dbReference type="Gene3D" id="1.25.40.10">
    <property type="entry name" value="Tetratricopeptide repeat domain"/>
    <property type="match status" value="1"/>
</dbReference>
<accession>A0A1B9F5Q1</accession>
<name>A0A1B9F5Q1_9BACT</name>
<dbReference type="STRING" id="1156395.DBT_1284"/>
<evidence type="ECO:0000313" key="1">
    <source>
        <dbReference type="EMBL" id="OCC15164.1"/>
    </source>
</evidence>
<dbReference type="SUPFAM" id="SSF48452">
    <property type="entry name" value="TPR-like"/>
    <property type="match status" value="1"/>
</dbReference>
<dbReference type="Proteomes" id="UP000093080">
    <property type="component" value="Unassembled WGS sequence"/>
</dbReference>
<dbReference type="SUPFAM" id="SSF56935">
    <property type="entry name" value="Porins"/>
    <property type="match status" value="1"/>
</dbReference>